<sequence length="296" mass="32471">MCQQRGTPLLRAWTSAGVFVIVLLVQHACSGIVQALRFQPEDHETWSLSDSEEGALSDNPSNLDGDDNLDSGVSDNFDMPSFAEGKSETIANLDPEQTVGRWHAEKEQGTKPGDFLDKILGTKDVRVTESEWERVKTFAEQQSLDAEQATSIWKKFKRSGSRVVKQEGEKEGKTWGETIGDAVDYAGDKIAEGWSALVSRFTDKRSDEAASEAAAKTAAERGDLRGAVREHSEEADEGAASLRSVEATEEAEKAAHKEARRLVEHDTTVPQGAVTKVECSCKKVGPHTHHQHEKKL</sequence>
<dbReference type="OrthoDB" id="330081at2759"/>
<feature type="compositionally biased region" description="Basic and acidic residues" evidence="1">
    <location>
        <begin position="218"/>
        <end position="232"/>
    </location>
</feature>
<evidence type="ECO:0000313" key="2">
    <source>
        <dbReference type="EMBL" id="PHJ25984.1"/>
    </source>
</evidence>
<organism evidence="2 3">
    <name type="scientific">Cystoisospora suis</name>
    <dbReference type="NCBI Taxonomy" id="483139"/>
    <lineage>
        <taxon>Eukaryota</taxon>
        <taxon>Sar</taxon>
        <taxon>Alveolata</taxon>
        <taxon>Apicomplexa</taxon>
        <taxon>Conoidasida</taxon>
        <taxon>Coccidia</taxon>
        <taxon>Eucoccidiorida</taxon>
        <taxon>Eimeriorina</taxon>
        <taxon>Sarcocystidae</taxon>
        <taxon>Cystoisospora</taxon>
    </lineage>
</organism>
<reference evidence="2 3" key="1">
    <citation type="journal article" date="2017" name="Int. J. Parasitol.">
        <title>The genome of the protozoan parasite Cystoisospora suis and a reverse vaccinology approach to identify vaccine candidates.</title>
        <authorList>
            <person name="Palmieri N."/>
            <person name="Shrestha A."/>
            <person name="Ruttkowski B."/>
            <person name="Beck T."/>
            <person name="Vogl C."/>
            <person name="Tomley F."/>
            <person name="Blake D.P."/>
            <person name="Joachim A."/>
        </authorList>
    </citation>
    <scope>NUCLEOTIDE SEQUENCE [LARGE SCALE GENOMIC DNA]</scope>
    <source>
        <strain evidence="2 3">Wien I</strain>
    </source>
</reference>
<dbReference type="Proteomes" id="UP000221165">
    <property type="component" value="Unassembled WGS sequence"/>
</dbReference>
<dbReference type="VEuPathDB" id="ToxoDB:CSUI_000163"/>
<name>A0A2C6LHW3_9APIC</name>
<gene>
    <name evidence="2" type="ORF">CSUI_000163</name>
</gene>
<comment type="caution">
    <text evidence="2">The sequence shown here is derived from an EMBL/GenBank/DDBJ whole genome shotgun (WGS) entry which is preliminary data.</text>
</comment>
<proteinExistence type="predicted"/>
<feature type="region of interest" description="Disordered" evidence="1">
    <location>
        <begin position="46"/>
        <end position="72"/>
    </location>
</feature>
<evidence type="ECO:0000313" key="3">
    <source>
        <dbReference type="Proteomes" id="UP000221165"/>
    </source>
</evidence>
<evidence type="ECO:0000256" key="1">
    <source>
        <dbReference type="SAM" id="MobiDB-lite"/>
    </source>
</evidence>
<dbReference type="RefSeq" id="XP_067927630.1">
    <property type="nucleotide sequence ID" value="XM_068060397.1"/>
</dbReference>
<dbReference type="GeneID" id="94423608"/>
<keyword evidence="3" id="KW-1185">Reference proteome</keyword>
<dbReference type="AlphaFoldDB" id="A0A2C6LHW3"/>
<protein>
    <submittedName>
        <fullName evidence="2">Uncharacterized protein</fullName>
    </submittedName>
</protein>
<feature type="compositionally biased region" description="Basic and acidic residues" evidence="1">
    <location>
        <begin position="250"/>
        <end position="267"/>
    </location>
</feature>
<accession>A0A2C6LHW3</accession>
<feature type="region of interest" description="Disordered" evidence="1">
    <location>
        <begin position="203"/>
        <end position="269"/>
    </location>
</feature>
<dbReference type="EMBL" id="MIGC01000072">
    <property type="protein sequence ID" value="PHJ25984.1"/>
    <property type="molecule type" value="Genomic_DNA"/>
</dbReference>